<accession>A0A6J4SD58</accession>
<feature type="non-terminal residue" evidence="2">
    <location>
        <position position="334"/>
    </location>
</feature>
<reference evidence="2" key="1">
    <citation type="submission" date="2020-02" db="EMBL/GenBank/DDBJ databases">
        <authorList>
            <person name="Meier V. D."/>
        </authorList>
    </citation>
    <scope>NUCLEOTIDE SEQUENCE</scope>
    <source>
        <strain evidence="2">AVDCRST_MAG69</strain>
    </source>
</reference>
<dbReference type="GO" id="GO:0032259">
    <property type="term" value="P:methylation"/>
    <property type="evidence" value="ECO:0007669"/>
    <property type="project" value="UniProtKB-KW"/>
</dbReference>
<dbReference type="GO" id="GO:0008168">
    <property type="term" value="F:methyltransferase activity"/>
    <property type="evidence" value="ECO:0007669"/>
    <property type="project" value="UniProtKB-KW"/>
</dbReference>
<feature type="region of interest" description="Disordered" evidence="1">
    <location>
        <begin position="1"/>
        <end position="334"/>
    </location>
</feature>
<protein>
    <submittedName>
        <fullName evidence="2">23S rRNA (Adenine(2503)-C(2))-methyltransferase @ tRNA (Adenine(37)-C(2))-methyltransferase</fullName>
        <ecNumber evidence="2">2.1.1.192</ecNumber>
    </submittedName>
</protein>
<evidence type="ECO:0000256" key="1">
    <source>
        <dbReference type="SAM" id="MobiDB-lite"/>
    </source>
</evidence>
<feature type="compositionally biased region" description="Basic residues" evidence="1">
    <location>
        <begin position="244"/>
        <end position="261"/>
    </location>
</feature>
<dbReference type="EMBL" id="CADCVP010000135">
    <property type="protein sequence ID" value="CAA9489511.1"/>
    <property type="molecule type" value="Genomic_DNA"/>
</dbReference>
<dbReference type="AlphaFoldDB" id="A0A6J4SD58"/>
<dbReference type="EC" id="2.1.1.192" evidence="2"/>
<sequence length="334" mass="37527">GSLPAAEQAGRRRPARLPRPPGVALGRERRSGLRGDDRPPGRPARAARRRGAVLDTDPRARGARLGRDGQGAVQDRRRPRRRGGPHALPRRTPLGLRVLAVGLPADLHLLRDRGDEVRPQPDAGRDHRPGPALPPHRAAQPPGVHGHGRAADEPRQRARRRPPAAGHRNHPPAHRHLDRRLGARHPRADGVRRAGPPRPVAARARRRAALADHARQRALRDRRSARRLPRVLRAAPTADLHRVRDARRRQRLPGARRRPRPAARPAHPQGQPDPIQPDRVDLRRIFAQRHRSLPGHPRGARPERHRAPDARTRHRRGLRPARRARGGRDSRHRL</sequence>
<gene>
    <name evidence="2" type="ORF">AVDCRST_MAG69-1255</name>
</gene>
<evidence type="ECO:0000313" key="2">
    <source>
        <dbReference type="EMBL" id="CAA9489511.1"/>
    </source>
</evidence>
<proteinExistence type="predicted"/>
<feature type="compositionally biased region" description="Basic and acidic residues" evidence="1">
    <location>
        <begin position="26"/>
        <end position="40"/>
    </location>
</feature>
<feature type="compositionally biased region" description="Basic residues" evidence="1">
    <location>
        <begin position="312"/>
        <end position="334"/>
    </location>
</feature>
<feature type="non-terminal residue" evidence="2">
    <location>
        <position position="1"/>
    </location>
</feature>
<name>A0A6J4SD58_9ACTN</name>
<feature type="compositionally biased region" description="Basic and acidic residues" evidence="1">
    <location>
        <begin position="108"/>
        <end position="129"/>
    </location>
</feature>
<feature type="compositionally biased region" description="Basic residues" evidence="1">
    <location>
        <begin position="157"/>
        <end position="185"/>
    </location>
</feature>
<feature type="compositionally biased region" description="Basic and acidic residues" evidence="1">
    <location>
        <begin position="209"/>
        <end position="222"/>
    </location>
</feature>
<keyword evidence="2" id="KW-0489">Methyltransferase</keyword>
<feature type="compositionally biased region" description="Basic and acidic residues" evidence="1">
    <location>
        <begin position="300"/>
        <end position="311"/>
    </location>
</feature>
<organism evidence="2">
    <name type="scientific">uncultured Solirubrobacteraceae bacterium</name>
    <dbReference type="NCBI Taxonomy" id="1162706"/>
    <lineage>
        <taxon>Bacteria</taxon>
        <taxon>Bacillati</taxon>
        <taxon>Actinomycetota</taxon>
        <taxon>Thermoleophilia</taxon>
        <taxon>Solirubrobacterales</taxon>
        <taxon>Solirubrobacteraceae</taxon>
        <taxon>environmental samples</taxon>
    </lineage>
</organism>
<keyword evidence="2" id="KW-0808">Transferase</keyword>